<comment type="caution">
    <text evidence="1">The sequence shown here is derived from an EMBL/GenBank/DDBJ whole genome shotgun (WGS) entry which is preliminary data.</text>
</comment>
<dbReference type="AlphaFoldDB" id="A0A853BTE5"/>
<accession>A0A853BTE5</accession>
<organism evidence="1 2">
    <name type="scientific">Streptomonospora nanhaiensis</name>
    <dbReference type="NCBI Taxonomy" id="1323731"/>
    <lineage>
        <taxon>Bacteria</taxon>
        <taxon>Bacillati</taxon>
        <taxon>Actinomycetota</taxon>
        <taxon>Actinomycetes</taxon>
        <taxon>Streptosporangiales</taxon>
        <taxon>Nocardiopsidaceae</taxon>
        <taxon>Streptomonospora</taxon>
    </lineage>
</organism>
<sequence>MAGGADPAGGGDPATAEAERIAARVRAVPGVVALSAGAFGTTATPGPGGRVEGVAVRAEGVEVGVVVRYGRPIPDIAADVRAAVLAARGGSAGPLDVEVRVADIDLADTGTRG</sequence>
<dbReference type="Proteomes" id="UP000575985">
    <property type="component" value="Unassembled WGS sequence"/>
</dbReference>
<gene>
    <name evidence="1" type="ORF">HNR12_004272</name>
</gene>
<name>A0A853BTE5_9ACTN</name>
<proteinExistence type="predicted"/>
<keyword evidence="2" id="KW-1185">Reference proteome</keyword>
<evidence type="ECO:0000313" key="2">
    <source>
        <dbReference type="Proteomes" id="UP000575985"/>
    </source>
</evidence>
<dbReference type="EMBL" id="JACCFO010000001">
    <property type="protein sequence ID" value="NYI97995.1"/>
    <property type="molecule type" value="Genomic_DNA"/>
</dbReference>
<reference evidence="1 2" key="1">
    <citation type="submission" date="2020-07" db="EMBL/GenBank/DDBJ databases">
        <title>Sequencing the genomes of 1000 actinobacteria strains.</title>
        <authorList>
            <person name="Klenk H.-P."/>
        </authorList>
    </citation>
    <scope>NUCLEOTIDE SEQUENCE [LARGE SCALE GENOMIC DNA]</scope>
    <source>
        <strain evidence="1 2">DSM 45927</strain>
    </source>
</reference>
<evidence type="ECO:0000313" key="1">
    <source>
        <dbReference type="EMBL" id="NYI97995.1"/>
    </source>
</evidence>
<dbReference type="RefSeq" id="WP_308118420.1">
    <property type="nucleotide sequence ID" value="NZ_JACCFO010000001.1"/>
</dbReference>
<protein>
    <submittedName>
        <fullName evidence="1">Putative alkaline shock family protein YloU</fullName>
    </submittedName>
</protein>